<dbReference type="GO" id="GO:0046491">
    <property type="term" value="P:L-methylmalonyl-CoA metabolic process"/>
    <property type="evidence" value="ECO:0007669"/>
    <property type="project" value="TreeGrafter"/>
</dbReference>
<dbReference type="PANTHER" id="PTHR43048:SF3">
    <property type="entry name" value="METHYLMALONYL-COA EPIMERASE, MITOCHONDRIAL"/>
    <property type="match status" value="1"/>
</dbReference>
<dbReference type="InterPro" id="IPR029068">
    <property type="entry name" value="Glyas_Bleomycin-R_OHBP_Dase"/>
</dbReference>
<dbReference type="Pfam" id="PF13669">
    <property type="entry name" value="Glyoxalase_4"/>
    <property type="match status" value="1"/>
</dbReference>
<gene>
    <name evidence="3" type="ORF">BSTOLATCC_MIC59795</name>
</gene>
<reference evidence="3" key="1">
    <citation type="submission" date="2021-09" db="EMBL/GenBank/DDBJ databases">
        <authorList>
            <consortium name="AG Swart"/>
            <person name="Singh M."/>
            <person name="Singh A."/>
            <person name="Seah K."/>
            <person name="Emmerich C."/>
        </authorList>
    </citation>
    <scope>NUCLEOTIDE SEQUENCE</scope>
    <source>
        <strain evidence="3">ATCC30299</strain>
    </source>
</reference>
<comment type="caution">
    <text evidence="3">The sequence shown here is derived from an EMBL/GenBank/DDBJ whole genome shotgun (WGS) entry which is preliminary data.</text>
</comment>
<dbReference type="PROSITE" id="PS51819">
    <property type="entry name" value="VOC"/>
    <property type="match status" value="1"/>
</dbReference>
<keyword evidence="1" id="KW-0479">Metal-binding</keyword>
<dbReference type="GO" id="GO:0046872">
    <property type="term" value="F:metal ion binding"/>
    <property type="evidence" value="ECO:0007669"/>
    <property type="project" value="UniProtKB-KW"/>
</dbReference>
<evidence type="ECO:0000259" key="2">
    <source>
        <dbReference type="PROSITE" id="PS51819"/>
    </source>
</evidence>
<dbReference type="InterPro" id="IPR051785">
    <property type="entry name" value="MMCE/EMCE_epimerase"/>
</dbReference>
<dbReference type="GO" id="GO:0004493">
    <property type="term" value="F:methylmalonyl-CoA epimerase activity"/>
    <property type="evidence" value="ECO:0007669"/>
    <property type="project" value="TreeGrafter"/>
</dbReference>
<dbReference type="AlphaFoldDB" id="A0AAU9K8L0"/>
<dbReference type="PANTHER" id="PTHR43048">
    <property type="entry name" value="METHYLMALONYL-COA EPIMERASE"/>
    <property type="match status" value="1"/>
</dbReference>
<dbReference type="GO" id="GO:0005739">
    <property type="term" value="C:mitochondrion"/>
    <property type="evidence" value="ECO:0007669"/>
    <property type="project" value="TreeGrafter"/>
</dbReference>
<organism evidence="3 4">
    <name type="scientific">Blepharisma stoltei</name>
    <dbReference type="NCBI Taxonomy" id="1481888"/>
    <lineage>
        <taxon>Eukaryota</taxon>
        <taxon>Sar</taxon>
        <taxon>Alveolata</taxon>
        <taxon>Ciliophora</taxon>
        <taxon>Postciliodesmatophora</taxon>
        <taxon>Heterotrichea</taxon>
        <taxon>Heterotrichida</taxon>
        <taxon>Blepharismidae</taxon>
        <taxon>Blepharisma</taxon>
    </lineage>
</organism>
<dbReference type="EMBL" id="CAJZBQ010000057">
    <property type="protein sequence ID" value="CAG9333989.1"/>
    <property type="molecule type" value="Genomic_DNA"/>
</dbReference>
<accession>A0AAU9K8L0</accession>
<evidence type="ECO:0000313" key="3">
    <source>
        <dbReference type="EMBL" id="CAG9333989.1"/>
    </source>
</evidence>
<protein>
    <recommendedName>
        <fullName evidence="2">VOC domain-containing protein</fullName>
    </recommendedName>
</protein>
<dbReference type="InterPro" id="IPR037523">
    <property type="entry name" value="VOC_core"/>
</dbReference>
<keyword evidence="4" id="KW-1185">Reference proteome</keyword>
<evidence type="ECO:0000313" key="4">
    <source>
        <dbReference type="Proteomes" id="UP001162131"/>
    </source>
</evidence>
<dbReference type="SUPFAM" id="SSF54593">
    <property type="entry name" value="Glyoxalase/Bleomycin resistance protein/Dihydroxybiphenyl dioxygenase"/>
    <property type="match status" value="1"/>
</dbReference>
<dbReference type="Proteomes" id="UP001162131">
    <property type="component" value="Unassembled WGS sequence"/>
</dbReference>
<feature type="domain" description="VOC" evidence="2">
    <location>
        <begin position="19"/>
        <end position="147"/>
    </location>
</feature>
<dbReference type="Gene3D" id="3.10.180.10">
    <property type="entry name" value="2,3-Dihydroxybiphenyl 1,2-Dioxygenase, domain 1"/>
    <property type="match status" value="1"/>
</dbReference>
<proteinExistence type="predicted"/>
<evidence type="ECO:0000256" key="1">
    <source>
        <dbReference type="ARBA" id="ARBA00022723"/>
    </source>
</evidence>
<name>A0AAU9K8L0_9CILI</name>
<sequence length="153" mass="16997">MFMRSICRAFTTRPFKVLGVQQVALGHLDKNVLTNFWSNQLGIPKIGNFQSETENVNEDILRIGEGDNAVEIDLMQPIDPEKNPKVHKIALNHFGLWIDDLRACVDYLVANGVQMTPGGIRRGAAGFDVAFVHPKSTGGILLELVQHPNPPRK</sequence>